<evidence type="ECO:0000313" key="2">
    <source>
        <dbReference type="EMBL" id="AJF07789.1"/>
    </source>
</evidence>
<dbReference type="KEGG" id="gsb:GSUB_16215"/>
<proteinExistence type="predicted"/>
<dbReference type="EMBL" id="CP010311">
    <property type="protein sequence ID" value="AJF07789.1"/>
    <property type="molecule type" value="Genomic_DNA"/>
</dbReference>
<gene>
    <name evidence="2" type="ORF">GSUB_16215</name>
</gene>
<dbReference type="AlphaFoldDB" id="A0A0B5FT00"/>
<reference evidence="2 3" key="1">
    <citation type="journal article" date="2015" name="Genome Announc.">
        <title>Genomes of Geoalkalibacter ferrihydriticus Z-0531T and Geoalkalibacter subterraneus Red1T, Two Haloalkaliphilic Metal-Reducing Deltaproteobacteria.</title>
        <authorList>
            <person name="Badalamenti J.P."/>
            <person name="Krajmalnik-Brown R."/>
            <person name="Torres C.I."/>
            <person name="Bond D.R."/>
        </authorList>
    </citation>
    <scope>NUCLEOTIDE SEQUENCE [LARGE SCALE GENOMIC DNA]</scope>
    <source>
        <strain evidence="2 3">Red1</strain>
    </source>
</reference>
<name>A0A0B5FT00_9BACT</name>
<dbReference type="STRING" id="483547.GSUB_16215"/>
<dbReference type="Proteomes" id="UP000035036">
    <property type="component" value="Chromosome"/>
</dbReference>
<dbReference type="HOGENOM" id="CLU_1968462_0_0_7"/>
<accession>A0A0B5FT00</accession>
<feature type="compositionally biased region" description="Basic and acidic residues" evidence="1">
    <location>
        <begin position="108"/>
        <end position="124"/>
    </location>
</feature>
<feature type="region of interest" description="Disordered" evidence="1">
    <location>
        <begin position="108"/>
        <end position="138"/>
    </location>
</feature>
<keyword evidence="3" id="KW-1185">Reference proteome</keyword>
<protein>
    <submittedName>
        <fullName evidence="2">Uncharacterized protein</fullName>
    </submittedName>
</protein>
<dbReference type="RefSeq" id="WP_040201774.1">
    <property type="nucleotide sequence ID" value="NZ_CP010311.1"/>
</dbReference>
<evidence type="ECO:0000313" key="3">
    <source>
        <dbReference type="Proteomes" id="UP000035036"/>
    </source>
</evidence>
<organism evidence="2 3">
    <name type="scientific">Geoalkalibacter subterraneus</name>
    <dbReference type="NCBI Taxonomy" id="483547"/>
    <lineage>
        <taxon>Bacteria</taxon>
        <taxon>Pseudomonadati</taxon>
        <taxon>Thermodesulfobacteriota</taxon>
        <taxon>Desulfuromonadia</taxon>
        <taxon>Desulfuromonadales</taxon>
        <taxon>Geoalkalibacteraceae</taxon>
        <taxon>Geoalkalibacter</taxon>
    </lineage>
</organism>
<sequence length="138" mass="15763">MAGKKGMQHRRRRPHTLRAKAWQSMRIMRRFTLPDLCRTLGPSRGKNDYQNLRKWMSNLCAHGVVVKEGRPVSGRAGDYQVFRLVRDSGPLYPQSCEKCGNSIASACEKKDKETEKDKEENKEDTPDDETLRVAGGKQ</sequence>
<dbReference type="OrthoDB" id="5523657at2"/>
<evidence type="ECO:0000256" key="1">
    <source>
        <dbReference type="SAM" id="MobiDB-lite"/>
    </source>
</evidence>